<dbReference type="InterPro" id="IPR045619">
    <property type="entry name" value="DUF6443"/>
</dbReference>
<dbReference type="PANTHER" id="PTHR48059">
    <property type="entry name" value="POLYGALACTURONASE INHIBITOR 1"/>
    <property type="match status" value="1"/>
</dbReference>
<organism evidence="7 8">
    <name type="scientific">Hymenobacter metallicola</name>
    <dbReference type="NCBI Taxonomy" id="2563114"/>
    <lineage>
        <taxon>Bacteria</taxon>
        <taxon>Pseudomonadati</taxon>
        <taxon>Bacteroidota</taxon>
        <taxon>Cytophagia</taxon>
        <taxon>Cytophagales</taxon>
        <taxon>Hymenobacteraceae</taxon>
        <taxon>Hymenobacter</taxon>
    </lineage>
</organism>
<feature type="signal peptide" evidence="5">
    <location>
        <begin position="1"/>
        <end position="28"/>
    </location>
</feature>
<dbReference type="Gene3D" id="3.80.10.10">
    <property type="entry name" value="Ribonuclease Inhibitor"/>
    <property type="match status" value="2"/>
</dbReference>
<dbReference type="Pfam" id="PF13855">
    <property type="entry name" value="LRR_8"/>
    <property type="match status" value="2"/>
</dbReference>
<feature type="chain" id="PRO_5021419530" description="DUF6443 domain-containing protein" evidence="5">
    <location>
        <begin position="29"/>
        <end position="1868"/>
    </location>
</feature>
<dbReference type="GO" id="GO:0030313">
    <property type="term" value="C:cell envelope"/>
    <property type="evidence" value="ECO:0007669"/>
    <property type="project" value="UniProtKB-SubCell"/>
</dbReference>
<comment type="subcellular location">
    <subcellularLocation>
        <location evidence="1">Cell envelope</location>
    </subcellularLocation>
</comment>
<dbReference type="InterPro" id="IPR001611">
    <property type="entry name" value="Leu-rich_rpt"/>
</dbReference>
<evidence type="ECO:0000313" key="8">
    <source>
        <dbReference type="Proteomes" id="UP000298471"/>
    </source>
</evidence>
<dbReference type="RefSeq" id="WP_135397318.1">
    <property type="nucleotide sequence ID" value="NZ_SRMB01000004.1"/>
</dbReference>
<feature type="region of interest" description="Disordered" evidence="4">
    <location>
        <begin position="1830"/>
        <end position="1868"/>
    </location>
</feature>
<name>A0A4Z0Q0N2_9BACT</name>
<dbReference type="InterPro" id="IPR051848">
    <property type="entry name" value="PGIP"/>
</dbReference>
<dbReference type="Pfam" id="PF20041">
    <property type="entry name" value="DUF6443"/>
    <property type="match status" value="1"/>
</dbReference>
<evidence type="ECO:0000256" key="3">
    <source>
        <dbReference type="ARBA" id="ARBA00022737"/>
    </source>
</evidence>
<feature type="compositionally biased region" description="Basic and acidic residues" evidence="4">
    <location>
        <begin position="1839"/>
        <end position="1851"/>
    </location>
</feature>
<evidence type="ECO:0000259" key="6">
    <source>
        <dbReference type="Pfam" id="PF20041"/>
    </source>
</evidence>
<dbReference type="EMBL" id="SRMB01000004">
    <property type="protein sequence ID" value="TGE23527.1"/>
    <property type="molecule type" value="Genomic_DNA"/>
</dbReference>
<dbReference type="InterPro" id="IPR022385">
    <property type="entry name" value="Rhs_assc_core"/>
</dbReference>
<feature type="domain" description="DUF6443" evidence="6">
    <location>
        <begin position="458"/>
        <end position="613"/>
    </location>
</feature>
<protein>
    <recommendedName>
        <fullName evidence="6">DUF6443 domain-containing protein</fullName>
    </recommendedName>
</protein>
<evidence type="ECO:0000313" key="7">
    <source>
        <dbReference type="EMBL" id="TGE23527.1"/>
    </source>
</evidence>
<keyword evidence="8" id="KW-1185">Reference proteome</keyword>
<proteinExistence type="predicted"/>
<keyword evidence="2" id="KW-0433">Leucine-rich repeat</keyword>
<keyword evidence="5" id="KW-0732">Signal</keyword>
<gene>
    <name evidence="7" type="ORF">E5K02_20285</name>
</gene>
<dbReference type="InterPro" id="IPR032675">
    <property type="entry name" value="LRR_dom_sf"/>
</dbReference>
<evidence type="ECO:0000256" key="5">
    <source>
        <dbReference type="SAM" id="SignalP"/>
    </source>
</evidence>
<dbReference type="OrthoDB" id="976756at2"/>
<keyword evidence="3" id="KW-0677">Repeat</keyword>
<sequence>MRLFYQFRFLICLVVAYWFILTGAQAQAYEGQVPDSTELRVLRQFYRMTHGEQWTTRTNWQQDSVLARYGVGINQGDVISISLPGNQLQGSLPASLGLLTSLYTLDLSTNQLGGQLPSSLKHLQGLWALELSHNQLEGRLPGGLWTIPYLSRLNVSHNRLSGTVPDSAGLQQYLYFVQLQNNRFTGPLPATFGQMAGLAHLDLSANQFSGSLPSEWGSLQNLSYLFLQQNRLTGTIPAEWGGMQGLNHLYLSDNTLQGKVPNSLTTIPYLYQLGLQRNAFTGLPSWAGLTTIPTVQATENYLDFASIAPNFTETGVSWIPGFTFTPQRIRPDTTLTTVVGAAGVTLRVKTGGVPSLLHYQWERKVGQAWVEMPGKISSTLRLETITPETEGLYRARVRHDHVKSAWGADVWLYLQATYIEVLPYQPLARNEPQRPSVDSLLIDIPKPDAAEAGNYVRTYTARAAYTDAALFTQAVVDSVQVKTEYFDGLGRPVQTVLRQESPTRRDIVQPIAYDELGRQDKEYLPYTVANGTGTVDGYRQNALREQYAFYRGAVTSPTDPADHVTPPTDMVDATRLLPKTGVPYAAKAFEPSLMGRVLAQASAGENWMLGTSSNHAVTFWERPNTARDTVYRWRPGYDGQREELAVEAPYAPGELWSALMVDEQKHLSQTFTNKAGQMVLKQVAERIGTDTTWLKTYYLYDDFDRLRAVLPPLAVQRIRKNGGLLNGAGVEHLLFRYHYDDQGRLIEKLVPDQEGYAYTVYDELNRPILTQNVAQRGRSEWVATKYDAMGRVVFSALIQRPGLSRDTLQARASRATQLWEAPSTSTLLGKAYYTNQSYPPLTGEDQLLSISYYDGYDFDQNGVAEASYVAATEQQLGGKVPTADSRVTGQTTRTLVRVLGVNATNAKAWLTTTSFFDEKLRPIQVVSTTARGGEDVTSSRYDFAGKVRGSYTVHSDPTHTALTVQETPRYDHAGRLLSSAQSFNGAKAVTIARQSYNELGQVERKILGNGVQSVDYRYNIRGWLTTINNPDSLQTKDLWSMALHYEQGFVTPQYNGNIAGQTWRSKSDNIQRAYGYRYDNLNRLLQGDFVAKGATEWDQERDNYRFYAASYDANGNLLTLRRRGLLQEGSRTTPRQYGLTDVLRYRYTLTSDGSLGTSQDEVGTPSSNRLLRVDDIVASTSETAAGQVSRADFQDGTTTGRKQADYAYDVAGSMTSDWNKGISHIQYNYLHLPEQIEWQNGNQLQYIYTASGQKVAKVATEAGKQVRTDYLGAWQYEKDSLRWLNHSEGRLLALYSYDAAKARQVTYRYEYTIKDHLGNLRVAFHPGERKKYVAMLDSDPQGEQLKREQHAFDSASVSPPIRQAVGMPMARSGDGVAVLHAGGTHPQPLGPLKQLTVAQGDTVDVTAYAMYPQETSNSNWSFSLAGFVASMLQQQPIVQPTVEGSAKRVRVLPLLNIGLGLIPAVQQLAGGIPKAYLRILVYNADSALVASETKQLTVKKEIYERLHARVRVPEAGYVQAYVANESDTEVFFDDITVEHWQGLQVQENHYDPFGLNLVGLSKSATLENKFTWNGKEKQTEFGLNWHDHGWRFYDPTLGRWVVSDPDAEEGDQESWGTYQFGLDNAVRYNDLDGRQAGPGEEGTIAGTIYNTVVGIGVSVYNTVGLLSDLTSNMPLGTMPSRRAAISEDGKVSVNNRLPTGTGLGLAKQIGSDFLDVANVAAATLSGGESGLVTSNLTKGAGILLAKAGGTKVVANSVTQAAKKSVNKNSNEAVGNFVLYQVENGDEILKVGKANADDVMKSGAIRRVHTSERLARKAGYTDAKARVVEDLGRTTTGNAKKAEAARARDHRSNGHSLPLNREQDKNYHP</sequence>
<evidence type="ECO:0000256" key="2">
    <source>
        <dbReference type="ARBA" id="ARBA00022614"/>
    </source>
</evidence>
<dbReference type="Proteomes" id="UP000298471">
    <property type="component" value="Unassembled WGS sequence"/>
</dbReference>
<accession>A0A4Z0Q0N2</accession>
<dbReference type="Gene3D" id="2.180.10.10">
    <property type="entry name" value="RHS repeat-associated core"/>
    <property type="match status" value="2"/>
</dbReference>
<dbReference type="NCBIfam" id="TIGR03696">
    <property type="entry name" value="Rhs_assc_core"/>
    <property type="match status" value="1"/>
</dbReference>
<dbReference type="FunFam" id="3.80.10.10:FF:000041">
    <property type="entry name" value="LRR receptor-like serine/threonine-protein kinase ERECTA"/>
    <property type="match status" value="2"/>
</dbReference>
<comment type="caution">
    <text evidence="7">The sequence shown here is derived from an EMBL/GenBank/DDBJ whole genome shotgun (WGS) entry which is preliminary data.</text>
</comment>
<reference evidence="7 8" key="1">
    <citation type="submission" date="2019-04" db="EMBL/GenBank/DDBJ databases">
        <authorList>
            <person name="Feng G."/>
            <person name="Zhang J."/>
            <person name="Zhu H."/>
        </authorList>
    </citation>
    <scope>NUCLEOTIDE SEQUENCE [LARGE SCALE GENOMIC DNA]</scope>
    <source>
        <strain evidence="7 8">9PBR-1</strain>
    </source>
</reference>
<evidence type="ECO:0000256" key="1">
    <source>
        <dbReference type="ARBA" id="ARBA00004196"/>
    </source>
</evidence>
<dbReference type="SUPFAM" id="SSF52058">
    <property type="entry name" value="L domain-like"/>
    <property type="match status" value="1"/>
</dbReference>
<dbReference type="PANTHER" id="PTHR48059:SF30">
    <property type="entry name" value="OS06G0587000 PROTEIN"/>
    <property type="match status" value="1"/>
</dbReference>
<evidence type="ECO:0000256" key="4">
    <source>
        <dbReference type="SAM" id="MobiDB-lite"/>
    </source>
</evidence>